<dbReference type="EMBL" id="BNJG01000002">
    <property type="protein sequence ID" value="GHO57979.1"/>
    <property type="molecule type" value="Genomic_DNA"/>
</dbReference>
<dbReference type="PROSITE" id="PS51197">
    <property type="entry name" value="HTH_RRF2_2"/>
    <property type="match status" value="1"/>
</dbReference>
<evidence type="ECO:0000313" key="2">
    <source>
        <dbReference type="Proteomes" id="UP000654345"/>
    </source>
</evidence>
<sequence>MSGNSRLTLAVHTLTWMARRMANYGDQYDFSTSRAIAESVNTNPVTLRELLGMMEEQGLVTVQRGSNAGWKLARKPEEITLLEVYQVVKPHTMFTLHHTPPNPKCPIGCGIGPALQGVYANVQEAMEEELARTTIADVLRDTLASTAAIHARQNE</sequence>
<name>A0ABQ3UYM0_9CHLR</name>
<protein>
    <submittedName>
        <fullName evidence="1">Rrf2 family transcriptional regulator</fullName>
    </submittedName>
</protein>
<gene>
    <name evidence="1" type="ORF">KSB_64540</name>
</gene>
<dbReference type="SUPFAM" id="SSF46785">
    <property type="entry name" value="Winged helix' DNA-binding domain"/>
    <property type="match status" value="1"/>
</dbReference>
<dbReference type="Gene3D" id="1.10.10.10">
    <property type="entry name" value="Winged helix-like DNA-binding domain superfamily/Winged helix DNA-binding domain"/>
    <property type="match status" value="1"/>
</dbReference>
<dbReference type="PANTHER" id="PTHR33221:SF15">
    <property type="entry name" value="HTH-TYPE TRANSCRIPTIONAL REGULATOR YWGB-RELATED"/>
    <property type="match status" value="1"/>
</dbReference>
<keyword evidence="2" id="KW-1185">Reference proteome</keyword>
<dbReference type="InterPro" id="IPR000944">
    <property type="entry name" value="Tscrpt_reg_Rrf2"/>
</dbReference>
<dbReference type="PANTHER" id="PTHR33221">
    <property type="entry name" value="WINGED HELIX-TURN-HELIX TRANSCRIPTIONAL REGULATOR, RRF2 FAMILY"/>
    <property type="match status" value="1"/>
</dbReference>
<dbReference type="RefSeq" id="WP_201374260.1">
    <property type="nucleotide sequence ID" value="NZ_BNJG01000002.1"/>
</dbReference>
<dbReference type="InterPro" id="IPR036388">
    <property type="entry name" value="WH-like_DNA-bd_sf"/>
</dbReference>
<proteinExistence type="predicted"/>
<reference evidence="1 2" key="1">
    <citation type="journal article" date="2021" name="Int. J. Syst. Evol. Microbiol.">
        <title>Reticulibacter mediterranei gen. nov., sp. nov., within the new family Reticulibacteraceae fam. nov., and Ktedonospora formicarum gen. nov., sp. nov., Ktedonobacter robiniae sp. nov., Dictyobacter formicarum sp. nov. and Dictyobacter arantiisoli sp. nov., belonging to the class Ktedonobacteria.</title>
        <authorList>
            <person name="Yabe S."/>
            <person name="Zheng Y."/>
            <person name="Wang C.M."/>
            <person name="Sakai Y."/>
            <person name="Abe K."/>
            <person name="Yokota A."/>
            <person name="Donadio S."/>
            <person name="Cavaletti L."/>
            <person name="Monciardini P."/>
        </authorList>
    </citation>
    <scope>NUCLEOTIDE SEQUENCE [LARGE SCALE GENOMIC DNA]</scope>
    <source>
        <strain evidence="1 2">SOSP1-30</strain>
    </source>
</reference>
<organism evidence="1 2">
    <name type="scientific">Ktedonobacter robiniae</name>
    <dbReference type="NCBI Taxonomy" id="2778365"/>
    <lineage>
        <taxon>Bacteria</taxon>
        <taxon>Bacillati</taxon>
        <taxon>Chloroflexota</taxon>
        <taxon>Ktedonobacteria</taxon>
        <taxon>Ktedonobacterales</taxon>
        <taxon>Ktedonobacteraceae</taxon>
        <taxon>Ktedonobacter</taxon>
    </lineage>
</organism>
<dbReference type="Proteomes" id="UP000654345">
    <property type="component" value="Unassembled WGS sequence"/>
</dbReference>
<accession>A0ABQ3UYM0</accession>
<dbReference type="Pfam" id="PF02082">
    <property type="entry name" value="Rrf2"/>
    <property type="match status" value="1"/>
</dbReference>
<comment type="caution">
    <text evidence="1">The sequence shown here is derived from an EMBL/GenBank/DDBJ whole genome shotgun (WGS) entry which is preliminary data.</text>
</comment>
<evidence type="ECO:0000313" key="1">
    <source>
        <dbReference type="EMBL" id="GHO57979.1"/>
    </source>
</evidence>
<dbReference type="InterPro" id="IPR036390">
    <property type="entry name" value="WH_DNA-bd_sf"/>
</dbReference>